<dbReference type="eggNOG" id="ENOG502TGM8">
    <property type="taxonomic scope" value="Eukaryota"/>
</dbReference>
<dbReference type="STRING" id="135651.G0NAE1"/>
<feature type="region of interest" description="Disordered" evidence="1">
    <location>
        <begin position="155"/>
        <end position="185"/>
    </location>
</feature>
<dbReference type="InParanoid" id="G0NAE1"/>
<protein>
    <submittedName>
        <fullName evidence="3">Uncharacterized protein</fullName>
    </submittedName>
</protein>
<feature type="compositionally biased region" description="Low complexity" evidence="1">
    <location>
        <begin position="275"/>
        <end position="334"/>
    </location>
</feature>
<evidence type="ECO:0000313" key="3">
    <source>
        <dbReference type="EMBL" id="EGT56110.1"/>
    </source>
</evidence>
<dbReference type="FunCoup" id="G0NAE1">
    <property type="interactions" value="419"/>
</dbReference>
<keyword evidence="4" id="KW-1185">Reference proteome</keyword>
<feature type="compositionally biased region" description="Acidic residues" evidence="1">
    <location>
        <begin position="166"/>
        <end position="175"/>
    </location>
</feature>
<keyword evidence="2" id="KW-0732">Signal</keyword>
<name>G0NAE1_CAEBE</name>
<feature type="chain" id="PRO_5003405474" evidence="2">
    <location>
        <begin position="18"/>
        <end position="370"/>
    </location>
</feature>
<evidence type="ECO:0000256" key="1">
    <source>
        <dbReference type="SAM" id="MobiDB-lite"/>
    </source>
</evidence>
<feature type="signal peptide" evidence="2">
    <location>
        <begin position="1"/>
        <end position="17"/>
    </location>
</feature>
<dbReference type="EMBL" id="GL379854">
    <property type="protein sequence ID" value="EGT56110.1"/>
    <property type="molecule type" value="Genomic_DNA"/>
</dbReference>
<accession>G0NAE1</accession>
<reference evidence="4" key="1">
    <citation type="submission" date="2011-07" db="EMBL/GenBank/DDBJ databases">
        <authorList>
            <consortium name="Caenorhabditis brenneri Sequencing and Analysis Consortium"/>
            <person name="Wilson R.K."/>
        </authorList>
    </citation>
    <scope>NUCLEOTIDE SEQUENCE [LARGE SCALE GENOMIC DNA]</scope>
    <source>
        <strain evidence="4">PB2801</strain>
    </source>
</reference>
<feature type="region of interest" description="Disordered" evidence="1">
    <location>
        <begin position="346"/>
        <end position="370"/>
    </location>
</feature>
<sequence>MKTSLLLTVASLATVLGTKPATEEVKTDAAAGRYNRRGGGYGGGSGYGGGYGYPSYGPGYWQPLVQDRFVCDLDASVLLVVDSHHHHHHHNNRHGYYNNPSVPANRAVRVKCAEVANHDEDSCNFCCQQTARRDTSLANDKLFGFLAITKTDDDKTFTRTKRGADESPEDDDDDDNDRRHGKHHGRFHKVDPTYVVEADWKVPNYHSNVKCVCCAPRTNSAAQNPSTYNTAAASPPAASNPYGSANTFNTQPVPANPVNTAAQQPLMDTWQQTDSGANWNTAASSSGATGANWNTGSSNTAAAASNGANWNTGASNAAPNTWSDAAPAAPAANWASSNAAADTWGAASDAAAPAPPPAATPAPVVASNTY</sequence>
<feature type="region of interest" description="Disordered" evidence="1">
    <location>
        <begin position="272"/>
        <end position="334"/>
    </location>
</feature>
<proteinExistence type="predicted"/>
<dbReference type="OMA" id="KCVCCAP"/>
<evidence type="ECO:0000313" key="4">
    <source>
        <dbReference type="Proteomes" id="UP000008068"/>
    </source>
</evidence>
<feature type="compositionally biased region" description="Low complexity" evidence="1">
    <location>
        <begin position="361"/>
        <end position="370"/>
    </location>
</feature>
<feature type="compositionally biased region" description="Basic and acidic residues" evidence="1">
    <location>
        <begin position="155"/>
        <end position="165"/>
    </location>
</feature>
<dbReference type="Proteomes" id="UP000008068">
    <property type="component" value="Unassembled WGS sequence"/>
</dbReference>
<dbReference type="HOGENOM" id="CLU_850557_0_0_1"/>
<evidence type="ECO:0000256" key="2">
    <source>
        <dbReference type="SAM" id="SignalP"/>
    </source>
</evidence>
<dbReference type="OrthoDB" id="5870816at2759"/>
<organism evidence="4">
    <name type="scientific">Caenorhabditis brenneri</name>
    <name type="common">Nematode worm</name>
    <dbReference type="NCBI Taxonomy" id="135651"/>
    <lineage>
        <taxon>Eukaryota</taxon>
        <taxon>Metazoa</taxon>
        <taxon>Ecdysozoa</taxon>
        <taxon>Nematoda</taxon>
        <taxon>Chromadorea</taxon>
        <taxon>Rhabditida</taxon>
        <taxon>Rhabditina</taxon>
        <taxon>Rhabditomorpha</taxon>
        <taxon>Rhabditoidea</taxon>
        <taxon>Rhabditidae</taxon>
        <taxon>Peloderinae</taxon>
        <taxon>Caenorhabditis</taxon>
    </lineage>
</organism>
<dbReference type="AlphaFoldDB" id="G0NAE1"/>
<gene>
    <name evidence="3" type="ORF">CAEBREN_20606</name>
</gene>